<keyword evidence="2" id="KW-1185">Reference proteome</keyword>
<reference evidence="2" key="1">
    <citation type="submission" date="2016-10" db="EMBL/GenBank/DDBJ databases">
        <authorList>
            <person name="Varghese N."/>
            <person name="Submissions S."/>
        </authorList>
    </citation>
    <scope>NUCLEOTIDE SEQUENCE [LARGE SCALE GENOMIC DNA]</scope>
    <source>
        <strain evidence="2">DSM 18168</strain>
    </source>
</reference>
<gene>
    <name evidence="1" type="ORF">SAMN05421784_14813</name>
</gene>
<dbReference type="SUPFAM" id="SSF52467">
    <property type="entry name" value="DHS-like NAD/FAD-binding domain"/>
    <property type="match status" value="1"/>
</dbReference>
<dbReference type="Proteomes" id="UP000242496">
    <property type="component" value="Unassembled WGS sequence"/>
</dbReference>
<dbReference type="InterPro" id="IPR029035">
    <property type="entry name" value="DHS-like_NAD/FAD-binding_dom"/>
</dbReference>
<name>A0A1I7K6T4_9GAMM</name>
<dbReference type="RefSeq" id="WP_218153280.1">
    <property type="nucleotide sequence ID" value="NZ_CAWRBG010000026.1"/>
</dbReference>
<sequence length="379" mass="42671">MTISFDLFVSDYFHLIFIDNNMLLSDKLGGHLDLHELKLELQNHFTDGLVIIIGSGLSCAEGISGMSALADYLQNTIDDILSDDDKAFWSQLSPLIRENGLEEALLSKPLSPNLEEAIVAKTAELILADESKVIAEVFSRARILSFTRLLKHLIKPSDGLPIVTTNYDRLIEIAVEEAGWGVDTLFVGNFAGSLNERESKLSFCRDVLSSQGRKGVKYVFRERASIFKPHGSLDWYDRGGKPVRYSGDLDLPRLIITPGLNKFRNGYESPFDKHRERANSAIDDAKSFLIIGYGFNDAHLETHLIPQIRRGIPTLLLTHTLSQKALTLAREQENVIAIQYTKIKSKTGSLIFFRKEEIFIPDLALWDLNIFIKEVFEPC</sequence>
<accession>A0A1I7K6T4</accession>
<proteinExistence type="predicted"/>
<dbReference type="Pfam" id="PF13289">
    <property type="entry name" value="SIR2_2"/>
    <property type="match status" value="1"/>
</dbReference>
<evidence type="ECO:0000313" key="1">
    <source>
        <dbReference type="EMBL" id="SFU93108.1"/>
    </source>
</evidence>
<dbReference type="STRING" id="351659.SAMN05421784_14813"/>
<dbReference type="AlphaFoldDB" id="A0A1I7K6T4"/>
<dbReference type="EMBL" id="FPBJ01000048">
    <property type="protein sequence ID" value="SFU93108.1"/>
    <property type="molecule type" value="Genomic_DNA"/>
</dbReference>
<organism evidence="1 2">
    <name type="scientific">Xenorhabdus koppenhoeferi</name>
    <dbReference type="NCBI Taxonomy" id="351659"/>
    <lineage>
        <taxon>Bacteria</taxon>
        <taxon>Pseudomonadati</taxon>
        <taxon>Pseudomonadota</taxon>
        <taxon>Gammaproteobacteria</taxon>
        <taxon>Enterobacterales</taxon>
        <taxon>Morganellaceae</taxon>
        <taxon>Xenorhabdus</taxon>
    </lineage>
</organism>
<protein>
    <submittedName>
        <fullName evidence="1">SIR2-like domain-containing protein</fullName>
    </submittedName>
</protein>
<evidence type="ECO:0000313" key="2">
    <source>
        <dbReference type="Proteomes" id="UP000242496"/>
    </source>
</evidence>